<name>A0A4Z2DZ83_9TELE</name>
<keyword evidence="3" id="KW-1185">Reference proteome</keyword>
<dbReference type="AlphaFoldDB" id="A0A4Z2DZ83"/>
<sequence length="84" mass="8990">MVSVAVVSNLASAAGWLVISQQPMLLVSKGSRAGVGRRSQQGGGTVPVPREELRGSGGRRRRLPAPHNKRHVYVTHEETHGNSL</sequence>
<evidence type="ECO:0000256" key="1">
    <source>
        <dbReference type="SAM" id="MobiDB-lite"/>
    </source>
</evidence>
<feature type="compositionally biased region" description="Basic and acidic residues" evidence="1">
    <location>
        <begin position="74"/>
        <end position="84"/>
    </location>
</feature>
<reference evidence="2 3" key="1">
    <citation type="submission" date="2019-03" db="EMBL/GenBank/DDBJ databases">
        <title>First draft genome of Liparis tanakae, snailfish: a comprehensive survey of snailfish specific genes.</title>
        <authorList>
            <person name="Kim W."/>
            <person name="Song I."/>
            <person name="Jeong J.-H."/>
            <person name="Kim D."/>
            <person name="Kim S."/>
            <person name="Ryu S."/>
            <person name="Song J.Y."/>
            <person name="Lee S.K."/>
        </authorList>
    </citation>
    <scope>NUCLEOTIDE SEQUENCE [LARGE SCALE GENOMIC DNA]</scope>
    <source>
        <tissue evidence="2">Muscle</tissue>
    </source>
</reference>
<gene>
    <name evidence="2" type="ORF">EYF80_068017</name>
</gene>
<accession>A0A4Z2DZ83</accession>
<organism evidence="2 3">
    <name type="scientific">Liparis tanakae</name>
    <name type="common">Tanaka's snailfish</name>
    <dbReference type="NCBI Taxonomy" id="230148"/>
    <lineage>
        <taxon>Eukaryota</taxon>
        <taxon>Metazoa</taxon>
        <taxon>Chordata</taxon>
        <taxon>Craniata</taxon>
        <taxon>Vertebrata</taxon>
        <taxon>Euteleostomi</taxon>
        <taxon>Actinopterygii</taxon>
        <taxon>Neopterygii</taxon>
        <taxon>Teleostei</taxon>
        <taxon>Neoteleostei</taxon>
        <taxon>Acanthomorphata</taxon>
        <taxon>Eupercaria</taxon>
        <taxon>Perciformes</taxon>
        <taxon>Cottioidei</taxon>
        <taxon>Cottales</taxon>
        <taxon>Liparidae</taxon>
        <taxon>Liparis</taxon>
    </lineage>
</organism>
<feature type="compositionally biased region" description="Basic residues" evidence="1">
    <location>
        <begin position="57"/>
        <end position="73"/>
    </location>
</feature>
<protein>
    <submittedName>
        <fullName evidence="2">Uncharacterized protein</fullName>
    </submittedName>
</protein>
<evidence type="ECO:0000313" key="2">
    <source>
        <dbReference type="EMBL" id="TNN21871.1"/>
    </source>
</evidence>
<feature type="region of interest" description="Disordered" evidence="1">
    <location>
        <begin position="33"/>
        <end position="84"/>
    </location>
</feature>
<dbReference type="EMBL" id="SRLO01025417">
    <property type="protein sequence ID" value="TNN21871.1"/>
    <property type="molecule type" value="Genomic_DNA"/>
</dbReference>
<dbReference type="Proteomes" id="UP000314294">
    <property type="component" value="Unassembled WGS sequence"/>
</dbReference>
<proteinExistence type="predicted"/>
<evidence type="ECO:0000313" key="3">
    <source>
        <dbReference type="Proteomes" id="UP000314294"/>
    </source>
</evidence>
<comment type="caution">
    <text evidence="2">The sequence shown here is derived from an EMBL/GenBank/DDBJ whole genome shotgun (WGS) entry which is preliminary data.</text>
</comment>